<reference evidence="2" key="2">
    <citation type="submission" date="2020-09" db="EMBL/GenBank/DDBJ databases">
        <authorList>
            <person name="Sun Q."/>
            <person name="Kim S."/>
        </authorList>
    </citation>
    <scope>NUCLEOTIDE SEQUENCE</scope>
    <source>
        <strain evidence="2">KCTC 23224</strain>
    </source>
</reference>
<dbReference type="InterPro" id="IPR025491">
    <property type="entry name" value="DUF4382"/>
</dbReference>
<organism evidence="2 3">
    <name type="scientific">Mongoliitalea lutea</name>
    <dbReference type="NCBI Taxonomy" id="849756"/>
    <lineage>
        <taxon>Bacteria</taxon>
        <taxon>Pseudomonadati</taxon>
        <taxon>Bacteroidota</taxon>
        <taxon>Cytophagia</taxon>
        <taxon>Cytophagales</taxon>
        <taxon>Cyclobacteriaceae</taxon>
        <taxon>Mongoliitalea</taxon>
    </lineage>
</organism>
<evidence type="ECO:0000313" key="3">
    <source>
        <dbReference type="Proteomes" id="UP000642809"/>
    </source>
</evidence>
<gene>
    <name evidence="2" type="ORF">GCM10008106_23520</name>
</gene>
<accession>A0A8J3G5T7</accession>
<dbReference type="SUPFAM" id="SSF49452">
    <property type="entry name" value="Starch-binding domain-like"/>
    <property type="match status" value="1"/>
</dbReference>
<evidence type="ECO:0000313" key="2">
    <source>
        <dbReference type="EMBL" id="GHB41821.1"/>
    </source>
</evidence>
<dbReference type="Pfam" id="PF14321">
    <property type="entry name" value="DUF4382"/>
    <property type="match status" value="1"/>
</dbReference>
<dbReference type="AlphaFoldDB" id="A0A8J3G5T7"/>
<dbReference type="InterPro" id="IPR013784">
    <property type="entry name" value="Carb-bd-like_fold"/>
</dbReference>
<comment type="caution">
    <text evidence="2">The sequence shown here is derived from an EMBL/GenBank/DDBJ whole genome shotgun (WGS) entry which is preliminary data.</text>
</comment>
<proteinExistence type="predicted"/>
<dbReference type="GO" id="GO:0030246">
    <property type="term" value="F:carbohydrate binding"/>
    <property type="evidence" value="ECO:0007669"/>
    <property type="project" value="InterPro"/>
</dbReference>
<protein>
    <recommendedName>
        <fullName evidence="1">DUF4382 domain-containing protein</fullName>
    </recommendedName>
</protein>
<sequence length="299" mass="32614">MVNREVFGIFLDLSKAQPTILPMLQFKKFNWILGLLMLPFLACDSLDRDESISEGMARVNVFLVDAPAAFDEVWVEVVAVEILPKGGREENESAWLNLPYERNNGKINLLTLTGGNSENLGAIEVPAGEISQIRLILGNDNYIISNGQRLNLTTPSAQQSGLKLKVDKPIQAGVSYDLVIDFDVARSIVRAGNSGQFILRPVLRVVAEALATLEGTVLPLEAGPVSVQAILGQDTVGTFTNENGIFVMRGLREGTYNVLLTPNEDFEPLLLEGLVLTAGETKRLEPEQLIPATEEVEGD</sequence>
<name>A0A8J3G5T7_9BACT</name>
<reference evidence="2" key="1">
    <citation type="journal article" date="2014" name="Int. J. Syst. Evol. Microbiol.">
        <title>Complete genome sequence of Corynebacterium casei LMG S-19264T (=DSM 44701T), isolated from a smear-ripened cheese.</title>
        <authorList>
            <consortium name="US DOE Joint Genome Institute (JGI-PGF)"/>
            <person name="Walter F."/>
            <person name="Albersmeier A."/>
            <person name="Kalinowski J."/>
            <person name="Ruckert C."/>
        </authorList>
    </citation>
    <scope>NUCLEOTIDE SEQUENCE</scope>
    <source>
        <strain evidence="2">KCTC 23224</strain>
    </source>
</reference>
<evidence type="ECO:0000259" key="1">
    <source>
        <dbReference type="Pfam" id="PF14321"/>
    </source>
</evidence>
<feature type="domain" description="DUF4382" evidence="1">
    <location>
        <begin position="57"/>
        <end position="201"/>
    </location>
</feature>
<keyword evidence="3" id="KW-1185">Reference proteome</keyword>
<dbReference type="Proteomes" id="UP000642809">
    <property type="component" value="Unassembled WGS sequence"/>
</dbReference>
<dbReference type="EMBL" id="BMYF01000014">
    <property type="protein sequence ID" value="GHB41821.1"/>
    <property type="molecule type" value="Genomic_DNA"/>
</dbReference>